<reference evidence="1" key="2">
    <citation type="submission" date="2018-08" db="UniProtKB">
        <authorList>
            <consortium name="EnsemblPlants"/>
        </authorList>
    </citation>
    <scope>IDENTIFICATION</scope>
    <source>
        <strain evidence="1">Yugu1</strain>
    </source>
</reference>
<dbReference type="HOGENOM" id="CLU_3054012_0_0_1"/>
<proteinExistence type="predicted"/>
<name>K4AHY1_SETIT</name>
<dbReference type="InParanoid" id="K4AHY1"/>
<organism evidence="1 2">
    <name type="scientific">Setaria italica</name>
    <name type="common">Foxtail millet</name>
    <name type="synonym">Panicum italicum</name>
    <dbReference type="NCBI Taxonomy" id="4555"/>
    <lineage>
        <taxon>Eukaryota</taxon>
        <taxon>Viridiplantae</taxon>
        <taxon>Streptophyta</taxon>
        <taxon>Embryophyta</taxon>
        <taxon>Tracheophyta</taxon>
        <taxon>Spermatophyta</taxon>
        <taxon>Magnoliopsida</taxon>
        <taxon>Liliopsida</taxon>
        <taxon>Poales</taxon>
        <taxon>Poaceae</taxon>
        <taxon>PACMAD clade</taxon>
        <taxon>Panicoideae</taxon>
        <taxon>Panicodae</taxon>
        <taxon>Paniceae</taxon>
        <taxon>Cenchrinae</taxon>
        <taxon>Setaria</taxon>
    </lineage>
</organism>
<reference evidence="2" key="1">
    <citation type="journal article" date="2012" name="Nat. Biotechnol.">
        <title>Reference genome sequence of the model plant Setaria.</title>
        <authorList>
            <person name="Bennetzen J.L."/>
            <person name="Schmutz J."/>
            <person name="Wang H."/>
            <person name="Percifield R."/>
            <person name="Hawkins J."/>
            <person name="Pontaroli A.C."/>
            <person name="Estep M."/>
            <person name="Feng L."/>
            <person name="Vaughn J.N."/>
            <person name="Grimwood J."/>
            <person name="Jenkins J."/>
            <person name="Barry K."/>
            <person name="Lindquist E."/>
            <person name="Hellsten U."/>
            <person name="Deshpande S."/>
            <person name="Wang X."/>
            <person name="Wu X."/>
            <person name="Mitros T."/>
            <person name="Triplett J."/>
            <person name="Yang X."/>
            <person name="Ye C.Y."/>
            <person name="Mauro-Herrera M."/>
            <person name="Wang L."/>
            <person name="Li P."/>
            <person name="Sharma M."/>
            <person name="Sharma R."/>
            <person name="Ronald P.C."/>
            <person name="Panaud O."/>
            <person name="Kellogg E.A."/>
            <person name="Brutnell T.P."/>
            <person name="Doust A.N."/>
            <person name="Tuskan G.A."/>
            <person name="Rokhsar D."/>
            <person name="Devos K.M."/>
        </authorList>
    </citation>
    <scope>NUCLEOTIDE SEQUENCE [LARGE SCALE GENOMIC DNA]</scope>
    <source>
        <strain evidence="2">cv. Yugu1</strain>
    </source>
</reference>
<dbReference type="Proteomes" id="UP000004995">
    <property type="component" value="Unassembled WGS sequence"/>
</dbReference>
<dbReference type="Gramene" id="KQK89183">
    <property type="protein sequence ID" value="KQK89183"/>
    <property type="gene ID" value="SETIT_038488mg"/>
</dbReference>
<sequence>MFMAQCAGEDTFKASSSGESATLCKRRGMQARLSTKEFVALAQGLTVHDSLLRC</sequence>
<dbReference type="EMBL" id="AGNK02005633">
    <property type="status" value="NOT_ANNOTATED_CDS"/>
    <property type="molecule type" value="Genomic_DNA"/>
</dbReference>
<evidence type="ECO:0000313" key="2">
    <source>
        <dbReference type="Proteomes" id="UP000004995"/>
    </source>
</evidence>
<keyword evidence="2" id="KW-1185">Reference proteome</keyword>
<dbReference type="AlphaFoldDB" id="K4AHY1"/>
<protein>
    <submittedName>
        <fullName evidence="1">Uncharacterized protein</fullName>
    </submittedName>
</protein>
<evidence type="ECO:0000313" key="1">
    <source>
        <dbReference type="EnsemblPlants" id="KQK89183"/>
    </source>
</evidence>
<dbReference type="EnsemblPlants" id="KQK89183">
    <property type="protein sequence ID" value="KQK89183"/>
    <property type="gene ID" value="SETIT_038488mg"/>
</dbReference>
<accession>K4AHY1</accession>